<dbReference type="PANTHER" id="PTHR11373:SF32">
    <property type="entry name" value="DEOXYGUANOSINETRIPHOSPHATE TRIPHOSPHOHYDROLASE"/>
    <property type="match status" value="1"/>
</dbReference>
<keyword evidence="4" id="KW-1185">Reference proteome</keyword>
<dbReference type="Pfam" id="PF01966">
    <property type="entry name" value="HD"/>
    <property type="match status" value="1"/>
</dbReference>
<accession>A0ABT0B750</accession>
<proteinExistence type="predicted"/>
<dbReference type="EMBL" id="JALHLE010000045">
    <property type="protein sequence ID" value="MCJ2180895.1"/>
    <property type="molecule type" value="Genomic_DNA"/>
</dbReference>
<evidence type="ECO:0000313" key="3">
    <source>
        <dbReference type="EMBL" id="MCJ2180895.1"/>
    </source>
</evidence>
<sequence>MPSLDEQRASRCHIPDDLSQLDQRLGFERDRDRVLYSSAFHRLAGITQIVRAGELDIFHTRQQHTYKVAQIGRRLAENLLRKQGAAASMHGLDPEVVEAACLAHDLGHPPFGHAAETELDRIVRNPVECRGERSDAASDGYEGNAQTFRIITKLAVRWGREAPGLDLTRATLAATLKYPWLRDLSDDKKKDKWSAYKTEEREFKWAREHCRGEYKTAEAELMDWADDIAYSVHDLEDFHRVGIIPWGRITAPQAEPMLIEGASAAWSKDPEWPANANARLKSALERIRRKISPFYAMTEESYEGTREQRRQLRNFCSLLIGHYVRAASLADTIDAKAVIIDPNAADEVRLLKFFARHYVIGLPALHAQQHGQKRIIRELFEIFLREGKALTKEGGAKKPNLLPMRMRYIWEDNIGTPNARLAADCVACLTENEAYNLHARLTGSSSGLVLDPIVR</sequence>
<dbReference type="NCBIfam" id="TIGR01353">
    <property type="entry name" value="dGTP_triPase"/>
    <property type="match status" value="1"/>
</dbReference>
<organism evidence="3 4">
    <name type="scientific">Novosphingobium album</name>
    <name type="common">ex Hu et al. 2023</name>
    <dbReference type="NCBI Taxonomy" id="2930093"/>
    <lineage>
        <taxon>Bacteria</taxon>
        <taxon>Pseudomonadati</taxon>
        <taxon>Pseudomonadota</taxon>
        <taxon>Alphaproteobacteria</taxon>
        <taxon>Sphingomonadales</taxon>
        <taxon>Sphingomonadaceae</taxon>
        <taxon>Novosphingobium</taxon>
    </lineage>
</organism>
<gene>
    <name evidence="3" type="primary">dgt</name>
    <name evidence="3" type="ORF">MTR64_20175</name>
</gene>
<dbReference type="InterPro" id="IPR006261">
    <property type="entry name" value="dGTPase"/>
</dbReference>
<dbReference type="Gene3D" id="1.10.3210.10">
    <property type="entry name" value="Hypothetical protein af1432"/>
    <property type="match status" value="1"/>
</dbReference>
<dbReference type="InterPro" id="IPR006674">
    <property type="entry name" value="HD_domain"/>
</dbReference>
<dbReference type="SUPFAM" id="SSF109604">
    <property type="entry name" value="HD-domain/PDEase-like"/>
    <property type="match status" value="1"/>
</dbReference>
<evidence type="ECO:0000256" key="1">
    <source>
        <dbReference type="ARBA" id="ARBA00022801"/>
    </source>
</evidence>
<dbReference type="InterPro" id="IPR026875">
    <property type="entry name" value="PHydrolase_assoc_dom"/>
</dbReference>
<name>A0ABT0B750_9SPHN</name>
<dbReference type="RefSeq" id="WP_243996342.1">
    <property type="nucleotide sequence ID" value="NZ_JALHLE010000045.1"/>
</dbReference>
<dbReference type="CDD" id="cd00077">
    <property type="entry name" value="HDc"/>
    <property type="match status" value="1"/>
</dbReference>
<keyword evidence="1" id="KW-0378">Hydrolase</keyword>
<dbReference type="InterPro" id="IPR050135">
    <property type="entry name" value="dGTPase-like"/>
</dbReference>
<dbReference type="InterPro" id="IPR003607">
    <property type="entry name" value="HD/PDEase_dom"/>
</dbReference>
<evidence type="ECO:0000259" key="2">
    <source>
        <dbReference type="PROSITE" id="PS51831"/>
    </source>
</evidence>
<dbReference type="Proteomes" id="UP001162880">
    <property type="component" value="Unassembled WGS sequence"/>
</dbReference>
<dbReference type="PROSITE" id="PS51831">
    <property type="entry name" value="HD"/>
    <property type="match status" value="1"/>
</dbReference>
<comment type="caution">
    <text evidence="3">The sequence shown here is derived from an EMBL/GenBank/DDBJ whole genome shotgun (WGS) entry which is preliminary data.</text>
</comment>
<dbReference type="SMART" id="SM00471">
    <property type="entry name" value="HDc"/>
    <property type="match status" value="1"/>
</dbReference>
<evidence type="ECO:0000313" key="4">
    <source>
        <dbReference type="Proteomes" id="UP001162880"/>
    </source>
</evidence>
<dbReference type="Pfam" id="PF13286">
    <property type="entry name" value="HD_assoc"/>
    <property type="match status" value="1"/>
</dbReference>
<dbReference type="PANTHER" id="PTHR11373">
    <property type="entry name" value="DEOXYNUCLEOSIDE TRIPHOSPHATE TRIPHOSPHOHYDROLASE"/>
    <property type="match status" value="1"/>
</dbReference>
<protein>
    <submittedName>
        <fullName evidence="3">DNTP triphosphohydrolase</fullName>
    </submittedName>
</protein>
<reference evidence="3" key="1">
    <citation type="submission" date="2022-03" db="EMBL/GenBank/DDBJ databases">
        <title>Identification of a novel bacterium isolated from mangrove sediments.</title>
        <authorList>
            <person name="Pan X."/>
        </authorList>
    </citation>
    <scope>NUCLEOTIDE SEQUENCE</scope>
    <source>
        <strain evidence="3">B2580</strain>
    </source>
</reference>
<feature type="domain" description="HD" evidence="2">
    <location>
        <begin position="61"/>
        <end position="231"/>
    </location>
</feature>